<protein>
    <recommendedName>
        <fullName evidence="2">LysM domain-containing protein</fullName>
    </recommendedName>
</protein>
<dbReference type="Gene3D" id="3.10.350.10">
    <property type="entry name" value="LysM domain"/>
    <property type="match status" value="1"/>
</dbReference>
<reference evidence="3" key="1">
    <citation type="submission" date="2018-05" db="EMBL/GenBank/DDBJ databases">
        <authorList>
            <person name="Lanie J.A."/>
            <person name="Ng W.-L."/>
            <person name="Kazmierczak K.M."/>
            <person name="Andrzejewski T.M."/>
            <person name="Davidsen T.M."/>
            <person name="Wayne K.J."/>
            <person name="Tettelin H."/>
            <person name="Glass J.I."/>
            <person name="Rusch D."/>
            <person name="Podicherti R."/>
            <person name="Tsui H.-C.T."/>
            <person name="Winkler M.E."/>
        </authorList>
    </citation>
    <scope>NUCLEOTIDE SEQUENCE</scope>
</reference>
<keyword evidence="1" id="KW-0812">Transmembrane</keyword>
<dbReference type="AlphaFoldDB" id="A0A382B4D2"/>
<dbReference type="SUPFAM" id="SSF54106">
    <property type="entry name" value="LysM domain"/>
    <property type="match status" value="1"/>
</dbReference>
<sequence>MTAVITLSDQTSPQGFSAGPSWPTMRPLAPSVYRRRRVVATVVVALLVFCIALVGSELLGRLSGTPGSTPVGAVGRDVVYVVQPGDTLWEIGLRLNPPGRDIRPFVDRLIDAAGTSVLQPGQRIVLPADW</sequence>
<keyword evidence="1" id="KW-1133">Transmembrane helix</keyword>
<evidence type="ECO:0000313" key="3">
    <source>
        <dbReference type="EMBL" id="SVB08666.1"/>
    </source>
</evidence>
<dbReference type="PROSITE" id="PS51782">
    <property type="entry name" value="LYSM"/>
    <property type="match status" value="1"/>
</dbReference>
<organism evidence="3">
    <name type="scientific">marine metagenome</name>
    <dbReference type="NCBI Taxonomy" id="408172"/>
    <lineage>
        <taxon>unclassified sequences</taxon>
        <taxon>metagenomes</taxon>
        <taxon>ecological metagenomes</taxon>
    </lineage>
</organism>
<dbReference type="InterPro" id="IPR036779">
    <property type="entry name" value="LysM_dom_sf"/>
</dbReference>
<dbReference type="SMART" id="SM00257">
    <property type="entry name" value="LysM"/>
    <property type="match status" value="1"/>
</dbReference>
<dbReference type="EMBL" id="UINC01028164">
    <property type="protein sequence ID" value="SVB08666.1"/>
    <property type="molecule type" value="Genomic_DNA"/>
</dbReference>
<evidence type="ECO:0000256" key="1">
    <source>
        <dbReference type="SAM" id="Phobius"/>
    </source>
</evidence>
<name>A0A382B4D2_9ZZZZ</name>
<feature type="domain" description="LysM" evidence="2">
    <location>
        <begin position="78"/>
        <end position="126"/>
    </location>
</feature>
<evidence type="ECO:0000259" key="2">
    <source>
        <dbReference type="PROSITE" id="PS51782"/>
    </source>
</evidence>
<proteinExistence type="predicted"/>
<dbReference type="CDD" id="cd00118">
    <property type="entry name" value="LysM"/>
    <property type="match status" value="1"/>
</dbReference>
<dbReference type="InterPro" id="IPR018392">
    <property type="entry name" value="LysM"/>
</dbReference>
<feature type="transmembrane region" description="Helical" evidence="1">
    <location>
        <begin position="38"/>
        <end position="59"/>
    </location>
</feature>
<dbReference type="Pfam" id="PF01476">
    <property type="entry name" value="LysM"/>
    <property type="match status" value="1"/>
</dbReference>
<gene>
    <name evidence="3" type="ORF">METZ01_LOCUS161520</name>
</gene>
<keyword evidence="1" id="KW-0472">Membrane</keyword>
<accession>A0A382B4D2</accession>